<dbReference type="AlphaFoldDB" id="A0A0G1GYL8"/>
<organism evidence="2 3">
    <name type="scientific">Candidatus Giovannonibacteria bacterium GW2011_GWA2_44_13b</name>
    <dbReference type="NCBI Taxonomy" id="1618647"/>
    <lineage>
        <taxon>Bacteria</taxon>
        <taxon>Candidatus Giovannoniibacteriota</taxon>
    </lineage>
</organism>
<keyword evidence="1" id="KW-0812">Transmembrane</keyword>
<accession>A0A0G1GYL8</accession>
<dbReference type="Pfam" id="PF14584">
    <property type="entry name" value="DUF4446"/>
    <property type="match status" value="1"/>
</dbReference>
<dbReference type="InterPro" id="IPR027981">
    <property type="entry name" value="DUF4446"/>
</dbReference>
<keyword evidence="1" id="KW-1133">Transmembrane helix</keyword>
<reference evidence="2 3" key="1">
    <citation type="journal article" date="2015" name="Nature">
        <title>rRNA introns, odd ribosomes, and small enigmatic genomes across a large radiation of phyla.</title>
        <authorList>
            <person name="Brown C.T."/>
            <person name="Hug L.A."/>
            <person name="Thomas B.C."/>
            <person name="Sharon I."/>
            <person name="Castelle C.J."/>
            <person name="Singh A."/>
            <person name="Wilkins M.J."/>
            <person name="Williams K.H."/>
            <person name="Banfield J.F."/>
        </authorList>
    </citation>
    <scope>NUCLEOTIDE SEQUENCE [LARGE SCALE GENOMIC DNA]</scope>
</reference>
<keyword evidence="1" id="KW-0472">Membrane</keyword>
<comment type="caution">
    <text evidence="2">The sequence shown here is derived from an EMBL/GenBank/DDBJ whole genome shotgun (WGS) entry which is preliminary data.</text>
</comment>
<protein>
    <recommendedName>
        <fullName evidence="4">DUF4446 domain-containing protein</fullName>
    </recommendedName>
</protein>
<evidence type="ECO:0000256" key="1">
    <source>
        <dbReference type="SAM" id="Phobius"/>
    </source>
</evidence>
<dbReference type="STRING" id="1618647.UW30_C0023G0004"/>
<dbReference type="EMBL" id="LCHU01000023">
    <property type="protein sequence ID" value="KKT40206.1"/>
    <property type="molecule type" value="Genomic_DNA"/>
</dbReference>
<evidence type="ECO:0000313" key="2">
    <source>
        <dbReference type="EMBL" id="KKT40206.1"/>
    </source>
</evidence>
<sequence length="152" mass="17203">MKLFFEQYMLYVGSGLLLFDVLLAVWIFYVRKNVRAIFRSGDTDLGKVLLELRKNEVAFSEALKEAVARVSNLESELPKDLKRVGLVRYNPFSDAGGDQSFALALLNAQNDGIVLSSLYGREMNRVYAKLIKQGRSQYQLTDEEKKAIESAV</sequence>
<evidence type="ECO:0008006" key="4">
    <source>
        <dbReference type="Google" id="ProtNLM"/>
    </source>
</evidence>
<name>A0A0G1GYL8_9BACT</name>
<gene>
    <name evidence="2" type="ORF">UW30_C0023G0004</name>
</gene>
<proteinExistence type="predicted"/>
<evidence type="ECO:0000313" key="3">
    <source>
        <dbReference type="Proteomes" id="UP000034736"/>
    </source>
</evidence>
<dbReference type="Proteomes" id="UP000034736">
    <property type="component" value="Unassembled WGS sequence"/>
</dbReference>
<feature type="transmembrane region" description="Helical" evidence="1">
    <location>
        <begin position="12"/>
        <end position="30"/>
    </location>
</feature>